<evidence type="ECO:0000313" key="2">
    <source>
        <dbReference type="EMBL" id="TNN29891.1"/>
    </source>
</evidence>
<name>A0A4Z2EMU8_9TELE</name>
<protein>
    <submittedName>
        <fullName evidence="2">Uncharacterized protein</fullName>
    </submittedName>
</protein>
<proteinExistence type="predicted"/>
<accession>A0A4Z2EMU8</accession>
<gene>
    <name evidence="2" type="ORF">EYF80_059960</name>
</gene>
<feature type="compositionally biased region" description="Basic residues" evidence="1">
    <location>
        <begin position="135"/>
        <end position="146"/>
    </location>
</feature>
<organism evidence="2 3">
    <name type="scientific">Liparis tanakae</name>
    <name type="common">Tanaka's snailfish</name>
    <dbReference type="NCBI Taxonomy" id="230148"/>
    <lineage>
        <taxon>Eukaryota</taxon>
        <taxon>Metazoa</taxon>
        <taxon>Chordata</taxon>
        <taxon>Craniata</taxon>
        <taxon>Vertebrata</taxon>
        <taxon>Euteleostomi</taxon>
        <taxon>Actinopterygii</taxon>
        <taxon>Neopterygii</taxon>
        <taxon>Teleostei</taxon>
        <taxon>Neoteleostei</taxon>
        <taxon>Acanthomorphata</taxon>
        <taxon>Eupercaria</taxon>
        <taxon>Perciformes</taxon>
        <taxon>Cottioidei</taxon>
        <taxon>Cottales</taxon>
        <taxon>Liparidae</taxon>
        <taxon>Liparis</taxon>
    </lineage>
</organism>
<evidence type="ECO:0000313" key="3">
    <source>
        <dbReference type="Proteomes" id="UP000314294"/>
    </source>
</evidence>
<dbReference type="AlphaFoldDB" id="A0A4Z2EMU8"/>
<comment type="caution">
    <text evidence="2">The sequence shown here is derived from an EMBL/GenBank/DDBJ whole genome shotgun (WGS) entry which is preliminary data.</text>
</comment>
<feature type="region of interest" description="Disordered" evidence="1">
    <location>
        <begin position="115"/>
        <end position="146"/>
    </location>
</feature>
<dbReference type="Proteomes" id="UP000314294">
    <property type="component" value="Unassembled WGS sequence"/>
</dbReference>
<sequence length="146" mass="16668">MKTTIIPHSPQHSGLTAVERRAASVISRFPLSPTSAGTRMNTSVITLNTFQCWGREQSTHTTLNTVLQLEDERTRRPSSASHWVDERPQGPTSVLFTLGRSEMALDLKIDPRIKERRSCQDENDVGQRPGARELKMRRRKEGKRFR</sequence>
<dbReference type="EMBL" id="SRLO01005066">
    <property type="protein sequence ID" value="TNN29891.1"/>
    <property type="molecule type" value="Genomic_DNA"/>
</dbReference>
<keyword evidence="3" id="KW-1185">Reference proteome</keyword>
<reference evidence="2 3" key="1">
    <citation type="submission" date="2019-03" db="EMBL/GenBank/DDBJ databases">
        <title>First draft genome of Liparis tanakae, snailfish: a comprehensive survey of snailfish specific genes.</title>
        <authorList>
            <person name="Kim W."/>
            <person name="Song I."/>
            <person name="Jeong J.-H."/>
            <person name="Kim D."/>
            <person name="Kim S."/>
            <person name="Ryu S."/>
            <person name="Song J.Y."/>
            <person name="Lee S.K."/>
        </authorList>
    </citation>
    <scope>NUCLEOTIDE SEQUENCE [LARGE SCALE GENOMIC DNA]</scope>
    <source>
        <tissue evidence="2">Muscle</tissue>
    </source>
</reference>
<evidence type="ECO:0000256" key="1">
    <source>
        <dbReference type="SAM" id="MobiDB-lite"/>
    </source>
</evidence>
<feature type="region of interest" description="Disordered" evidence="1">
    <location>
        <begin position="69"/>
        <end position="91"/>
    </location>
</feature>